<dbReference type="InterPro" id="IPR016181">
    <property type="entry name" value="Acyl_CoA_acyltransferase"/>
</dbReference>
<organism evidence="2 3">
    <name type="scientific">Coleophoma cylindrospora</name>
    <dbReference type="NCBI Taxonomy" id="1849047"/>
    <lineage>
        <taxon>Eukaryota</taxon>
        <taxon>Fungi</taxon>
        <taxon>Dikarya</taxon>
        <taxon>Ascomycota</taxon>
        <taxon>Pezizomycotina</taxon>
        <taxon>Leotiomycetes</taxon>
        <taxon>Helotiales</taxon>
        <taxon>Dermateaceae</taxon>
        <taxon>Coleophoma</taxon>
    </lineage>
</organism>
<reference evidence="2 3" key="1">
    <citation type="journal article" date="2018" name="IMA Fungus">
        <title>IMA Genome-F 9: Draft genome sequence of Annulohypoxylon stygium, Aspergillus mulundensis, Berkeleyomyces basicola (syn. Thielaviopsis basicola), Ceratocystis smalleyi, two Cercospora beticola strains, Coleophoma cylindrospora, Fusarium fracticaudum, Phialophora cf. hyalina, and Morchella septimelata.</title>
        <authorList>
            <person name="Wingfield B.D."/>
            <person name="Bills G.F."/>
            <person name="Dong Y."/>
            <person name="Huang W."/>
            <person name="Nel W.J."/>
            <person name="Swalarsk-Parry B.S."/>
            <person name="Vaghefi N."/>
            <person name="Wilken P.M."/>
            <person name="An Z."/>
            <person name="de Beer Z.W."/>
            <person name="De Vos L."/>
            <person name="Chen L."/>
            <person name="Duong T.A."/>
            <person name="Gao Y."/>
            <person name="Hammerbacher A."/>
            <person name="Kikkert J.R."/>
            <person name="Li Y."/>
            <person name="Li H."/>
            <person name="Li K."/>
            <person name="Li Q."/>
            <person name="Liu X."/>
            <person name="Ma X."/>
            <person name="Naidoo K."/>
            <person name="Pethybridge S.J."/>
            <person name="Sun J."/>
            <person name="Steenkamp E.T."/>
            <person name="van der Nest M.A."/>
            <person name="van Wyk S."/>
            <person name="Wingfield M.J."/>
            <person name="Xiong C."/>
            <person name="Yue Q."/>
            <person name="Zhang X."/>
        </authorList>
    </citation>
    <scope>NUCLEOTIDE SEQUENCE [LARGE SCALE GENOMIC DNA]</scope>
    <source>
        <strain evidence="2 3">BP6252</strain>
    </source>
</reference>
<dbReference type="EMBL" id="PDLM01000001">
    <property type="protein sequence ID" value="RDW88984.1"/>
    <property type="molecule type" value="Genomic_DNA"/>
</dbReference>
<dbReference type="PANTHER" id="PTHR43305:SF1">
    <property type="entry name" value="FAMILY N-ACETYLTRANSFERASE, PUTATIVE (AFU_ORTHOLOGUE AFUA_2G01380)-RELATED"/>
    <property type="match status" value="1"/>
</dbReference>
<gene>
    <name evidence="2" type="ORF">BP6252_01016</name>
</gene>
<name>A0A3D8SRX9_9HELO</name>
<feature type="domain" description="N-acetyltransferase" evidence="1">
    <location>
        <begin position="8"/>
        <end position="183"/>
    </location>
</feature>
<dbReference type="Gene3D" id="3.40.630.30">
    <property type="match status" value="1"/>
</dbReference>
<dbReference type="AlphaFoldDB" id="A0A3D8SRX9"/>
<comment type="caution">
    <text evidence="2">The sequence shown here is derived from an EMBL/GenBank/DDBJ whole genome shotgun (WGS) entry which is preliminary data.</text>
</comment>
<dbReference type="InterPro" id="IPR052777">
    <property type="entry name" value="Acetyltransferase_Enz"/>
</dbReference>
<proteinExistence type="predicted"/>
<keyword evidence="3" id="KW-1185">Reference proteome</keyword>
<dbReference type="OrthoDB" id="41532at2759"/>
<evidence type="ECO:0000259" key="1">
    <source>
        <dbReference type="PROSITE" id="PS51186"/>
    </source>
</evidence>
<dbReference type="SUPFAM" id="SSF55729">
    <property type="entry name" value="Acyl-CoA N-acyltransferases (Nat)"/>
    <property type="match status" value="1"/>
</dbReference>
<protein>
    <recommendedName>
        <fullName evidence="1">N-acetyltransferase domain-containing protein</fullName>
    </recommendedName>
</protein>
<dbReference type="PANTHER" id="PTHR43305">
    <property type="entry name" value="FAMILY N-ACETYLTRANSFERASE, PUTATIVE (AFU_ORTHOLOGUE AFUA_2G01380)-RELATED"/>
    <property type="match status" value="1"/>
</dbReference>
<evidence type="ECO:0000313" key="2">
    <source>
        <dbReference type="EMBL" id="RDW88984.1"/>
    </source>
</evidence>
<dbReference type="GO" id="GO:0016747">
    <property type="term" value="F:acyltransferase activity, transferring groups other than amino-acyl groups"/>
    <property type="evidence" value="ECO:0007669"/>
    <property type="project" value="InterPro"/>
</dbReference>
<dbReference type="Pfam" id="PF00583">
    <property type="entry name" value="Acetyltransf_1"/>
    <property type="match status" value="1"/>
</dbReference>
<dbReference type="PROSITE" id="PS51186">
    <property type="entry name" value="GNAT"/>
    <property type="match status" value="1"/>
</dbReference>
<dbReference type="InterPro" id="IPR000182">
    <property type="entry name" value="GNAT_dom"/>
</dbReference>
<dbReference type="STRING" id="1849047.A0A3D8SRX9"/>
<dbReference type="Proteomes" id="UP000256645">
    <property type="component" value="Unassembled WGS sequence"/>
</dbReference>
<evidence type="ECO:0000313" key="3">
    <source>
        <dbReference type="Proteomes" id="UP000256645"/>
    </source>
</evidence>
<sequence>MEPSEKPFTIVPATTPEQLDTIRALFQAYAISLGFSLAFQDFTSELASLPGDYGPPGGLLYLAVSRTTGAAIGCLGLRPLKGKSNHATPVGAGEEGDRGTKKKIAEMKRLYCTPEARGLGVGAALVDLVLEGARELGYEECWLDTLPTMGSARGLYLKRGFSEIEKYYDTPLEGTIFLGKKLA</sequence>
<dbReference type="CDD" id="cd04301">
    <property type="entry name" value="NAT_SF"/>
    <property type="match status" value="1"/>
</dbReference>
<accession>A0A3D8SRX9</accession>